<comment type="caution">
    <text evidence="7">The sequence shown here is derived from an EMBL/GenBank/DDBJ whole genome shotgun (WGS) entry which is preliminary data.</text>
</comment>
<dbReference type="GO" id="GO:0003700">
    <property type="term" value="F:DNA-binding transcription factor activity"/>
    <property type="evidence" value="ECO:0007669"/>
    <property type="project" value="TreeGrafter"/>
</dbReference>
<protein>
    <submittedName>
        <fullName evidence="7">LacI family transcriptional regulator</fullName>
    </submittedName>
</protein>
<dbReference type="EMBL" id="JXKG01000003">
    <property type="protein sequence ID" value="OJG16024.1"/>
    <property type="molecule type" value="Genomic_DNA"/>
</dbReference>
<keyword evidence="10" id="KW-1185">Reference proteome</keyword>
<dbReference type="InterPro" id="IPR046335">
    <property type="entry name" value="LacI/GalR-like_sensor"/>
</dbReference>
<dbReference type="Proteomes" id="UP000216797">
    <property type="component" value="Unassembled WGS sequence"/>
</dbReference>
<proteinExistence type="predicted"/>
<keyword evidence="2" id="KW-0805">Transcription regulation</keyword>
<evidence type="ECO:0000313" key="9">
    <source>
        <dbReference type="Proteomes" id="UP000182835"/>
    </source>
</evidence>
<reference evidence="8 10" key="2">
    <citation type="submission" date="2015-08" db="EMBL/GenBank/DDBJ databases">
        <title>Enterococcus genome sequence.</title>
        <authorList>
            <person name="Acedo J.Z."/>
            <person name="Vederas J.C."/>
        </authorList>
    </citation>
    <scope>NUCLEOTIDE SEQUENCE [LARGE SCALE GENOMIC DNA]</scope>
    <source>
        <strain evidence="8 10">49</strain>
    </source>
</reference>
<gene>
    <name evidence="8" type="ORF">AKL21_06250</name>
    <name evidence="7" type="ORF">RU96_GL001521</name>
</gene>
<keyword evidence="3" id="KW-0238">DNA-binding</keyword>
<dbReference type="RefSeq" id="WP_071864059.1">
    <property type="nucleotide sequence ID" value="NZ_JBHLVQ010000033.1"/>
</dbReference>
<dbReference type="STRING" id="317010.RU96_GL001521"/>
<dbReference type="InterPro" id="IPR001387">
    <property type="entry name" value="Cro/C1-type_HTH"/>
</dbReference>
<accession>A0A1L8R8F4</accession>
<dbReference type="InterPro" id="IPR028082">
    <property type="entry name" value="Peripla_BP_I"/>
</dbReference>
<dbReference type="PANTHER" id="PTHR30146:SF148">
    <property type="entry name" value="HTH-TYPE TRANSCRIPTIONAL REPRESSOR PURR-RELATED"/>
    <property type="match status" value="1"/>
</dbReference>
<dbReference type="PROSITE" id="PS50932">
    <property type="entry name" value="HTH_LACI_2"/>
    <property type="match status" value="1"/>
</dbReference>
<evidence type="ECO:0000256" key="1">
    <source>
        <dbReference type="ARBA" id="ARBA00022491"/>
    </source>
</evidence>
<dbReference type="Gene3D" id="3.40.50.2300">
    <property type="match status" value="2"/>
</dbReference>
<dbReference type="Pfam" id="PF13377">
    <property type="entry name" value="Peripla_BP_3"/>
    <property type="match status" value="1"/>
</dbReference>
<feature type="domain" description="HTH lacI-type" evidence="5">
    <location>
        <begin position="3"/>
        <end position="58"/>
    </location>
</feature>
<dbReference type="Gene3D" id="1.10.260.40">
    <property type="entry name" value="lambda repressor-like DNA-binding domains"/>
    <property type="match status" value="1"/>
</dbReference>
<reference evidence="7 9" key="1">
    <citation type="submission" date="2014-12" db="EMBL/GenBank/DDBJ databases">
        <title>Draft genome sequences of 29 type strains of Enterococci.</title>
        <authorList>
            <person name="Zhong Z."/>
            <person name="Sun Z."/>
            <person name="Liu W."/>
            <person name="Zhang W."/>
            <person name="Zhang H."/>
        </authorList>
    </citation>
    <scope>NUCLEOTIDE SEQUENCE [LARGE SCALE GENOMIC DNA]</scope>
    <source>
        <strain evidence="7 9">DSM 21207</strain>
    </source>
</reference>
<evidence type="ECO:0000313" key="8">
    <source>
        <dbReference type="EMBL" id="PAB00852.1"/>
    </source>
</evidence>
<evidence type="ECO:0000259" key="6">
    <source>
        <dbReference type="PROSITE" id="PS50943"/>
    </source>
</evidence>
<evidence type="ECO:0000313" key="10">
    <source>
        <dbReference type="Proteomes" id="UP000216797"/>
    </source>
</evidence>
<keyword evidence="1" id="KW-0678">Repressor</keyword>
<dbReference type="GO" id="GO:0000976">
    <property type="term" value="F:transcription cis-regulatory region binding"/>
    <property type="evidence" value="ECO:0007669"/>
    <property type="project" value="TreeGrafter"/>
</dbReference>
<dbReference type="CDD" id="cd01392">
    <property type="entry name" value="HTH_LacI"/>
    <property type="match status" value="1"/>
</dbReference>
<dbReference type="SUPFAM" id="SSF47413">
    <property type="entry name" value="lambda repressor-like DNA-binding domains"/>
    <property type="match status" value="1"/>
</dbReference>
<sequence length="339" mass="38466">MKLTIKQIAEMAGVSVTTVSQILNNKGTRFSSETRQRVWDIVNKYHYKPDFFASNLINRRSKTIGMIIPDVTDFFFSKVVEGAERYVNPLGYMIILCNSQQSQEKEITYLEELSHRSVDGVLLATPHLLASGYELGSPIYNNMPTILIDRGINQRNSGRLIVKDYEGAYQAINHLISRGHKNIGMLKESTGYYQLQERFNGYRHCLKDHGIAYKSRYVVENELTVAGGYQAAKELLRQKELTAIFCSNDSMAIGCYQAIYELGKKVPEDISVIGFDGLNLTEYVTPPLTTVLQPAFDIGFYAAKFLVDAIEFPERRIPNKVFDTKLIIRESVRTLTSEN</sequence>
<dbReference type="Pfam" id="PF00356">
    <property type="entry name" value="LacI"/>
    <property type="match status" value="1"/>
</dbReference>
<dbReference type="InterPro" id="IPR010982">
    <property type="entry name" value="Lambda_DNA-bd_dom_sf"/>
</dbReference>
<evidence type="ECO:0000256" key="2">
    <source>
        <dbReference type="ARBA" id="ARBA00023015"/>
    </source>
</evidence>
<dbReference type="SMART" id="SM00354">
    <property type="entry name" value="HTH_LACI"/>
    <property type="match status" value="1"/>
</dbReference>
<dbReference type="PANTHER" id="PTHR30146">
    <property type="entry name" value="LACI-RELATED TRANSCRIPTIONAL REPRESSOR"/>
    <property type="match status" value="1"/>
</dbReference>
<keyword evidence="4" id="KW-0804">Transcription</keyword>
<feature type="domain" description="HTH cro/C1-type" evidence="6">
    <location>
        <begin position="2"/>
        <end position="52"/>
    </location>
</feature>
<dbReference type="PROSITE" id="PS50943">
    <property type="entry name" value="HTH_CROC1"/>
    <property type="match status" value="1"/>
</dbReference>
<name>A0A1L8R8F4_9ENTE</name>
<evidence type="ECO:0000256" key="3">
    <source>
        <dbReference type="ARBA" id="ARBA00023125"/>
    </source>
</evidence>
<evidence type="ECO:0000256" key="4">
    <source>
        <dbReference type="ARBA" id="ARBA00023163"/>
    </source>
</evidence>
<dbReference type="OrthoDB" id="9775106at2"/>
<dbReference type="InterPro" id="IPR000843">
    <property type="entry name" value="HTH_LacI"/>
</dbReference>
<dbReference type="Proteomes" id="UP000182835">
    <property type="component" value="Unassembled WGS sequence"/>
</dbReference>
<evidence type="ECO:0000313" key="7">
    <source>
        <dbReference type="EMBL" id="OJG16024.1"/>
    </source>
</evidence>
<dbReference type="EMBL" id="LHUG01000005">
    <property type="protein sequence ID" value="PAB00852.1"/>
    <property type="molecule type" value="Genomic_DNA"/>
</dbReference>
<evidence type="ECO:0000259" key="5">
    <source>
        <dbReference type="PROSITE" id="PS50932"/>
    </source>
</evidence>
<dbReference type="SUPFAM" id="SSF53822">
    <property type="entry name" value="Periplasmic binding protein-like I"/>
    <property type="match status" value="1"/>
</dbReference>
<organism evidence="7 9">
    <name type="scientific">Enterococcus canintestini</name>
    <dbReference type="NCBI Taxonomy" id="317010"/>
    <lineage>
        <taxon>Bacteria</taxon>
        <taxon>Bacillati</taxon>
        <taxon>Bacillota</taxon>
        <taxon>Bacilli</taxon>
        <taxon>Lactobacillales</taxon>
        <taxon>Enterococcaceae</taxon>
        <taxon>Enterococcus</taxon>
    </lineage>
</organism>
<dbReference type="AlphaFoldDB" id="A0A1L8R8F4"/>